<accession>A0AAD3NCQ9</accession>
<keyword evidence="2 5" id="KW-0479">Metal-binding</keyword>
<comment type="subcellular location">
    <subcellularLocation>
        <location evidence="1">Cell junction</location>
        <location evidence="1">Focal adhesion</location>
    </subcellularLocation>
</comment>
<dbReference type="GO" id="GO:0005925">
    <property type="term" value="C:focal adhesion"/>
    <property type="evidence" value="ECO:0007669"/>
    <property type="project" value="UniProtKB-SubCell"/>
</dbReference>
<reference evidence="7" key="1">
    <citation type="submission" date="2022-08" db="EMBL/GenBank/DDBJ databases">
        <title>Genome sequencing of akame (Lates japonicus).</title>
        <authorList>
            <person name="Hashiguchi Y."/>
            <person name="Takahashi H."/>
        </authorList>
    </citation>
    <scope>NUCLEOTIDE SEQUENCE</scope>
    <source>
        <strain evidence="7">Kochi</strain>
    </source>
</reference>
<dbReference type="FunFam" id="2.10.110.10:FF:000009">
    <property type="entry name" value="Paxillin isoform 1"/>
    <property type="match status" value="1"/>
</dbReference>
<dbReference type="PROSITE" id="PS00478">
    <property type="entry name" value="LIM_DOMAIN_1"/>
    <property type="match status" value="1"/>
</dbReference>
<evidence type="ECO:0000313" key="8">
    <source>
        <dbReference type="Proteomes" id="UP001279410"/>
    </source>
</evidence>
<protein>
    <submittedName>
        <fullName evidence="7">Leupaxin-like protein</fullName>
    </submittedName>
</protein>
<comment type="caution">
    <text evidence="7">The sequence shown here is derived from an EMBL/GenBank/DDBJ whole genome shotgun (WGS) entry which is preliminary data.</text>
</comment>
<dbReference type="Gene3D" id="2.10.110.10">
    <property type="entry name" value="Cysteine Rich Protein"/>
    <property type="match status" value="1"/>
</dbReference>
<keyword evidence="3 5" id="KW-0862">Zinc</keyword>
<dbReference type="GO" id="GO:0007179">
    <property type="term" value="P:transforming growth factor beta receptor signaling pathway"/>
    <property type="evidence" value="ECO:0007669"/>
    <property type="project" value="TreeGrafter"/>
</dbReference>
<evidence type="ECO:0000256" key="4">
    <source>
        <dbReference type="ARBA" id="ARBA00023038"/>
    </source>
</evidence>
<proteinExistence type="predicted"/>
<keyword evidence="4 5" id="KW-0440">LIM domain</keyword>
<dbReference type="SUPFAM" id="SSF57716">
    <property type="entry name" value="Glucocorticoid receptor-like (DNA-binding domain)"/>
    <property type="match status" value="2"/>
</dbReference>
<dbReference type="CDD" id="cd09412">
    <property type="entry name" value="LIM4_Leupaxin"/>
    <property type="match status" value="1"/>
</dbReference>
<keyword evidence="8" id="KW-1185">Reference proteome</keyword>
<evidence type="ECO:0000256" key="1">
    <source>
        <dbReference type="ARBA" id="ARBA00004246"/>
    </source>
</evidence>
<dbReference type="EMBL" id="BRZM01000378">
    <property type="protein sequence ID" value="GLD70556.1"/>
    <property type="molecule type" value="Genomic_DNA"/>
</dbReference>
<dbReference type="PANTHER" id="PTHR24216:SF11">
    <property type="entry name" value="PAXILLIN"/>
    <property type="match status" value="1"/>
</dbReference>
<dbReference type="InterPro" id="IPR001781">
    <property type="entry name" value="Znf_LIM"/>
</dbReference>
<feature type="domain" description="LIM zinc-binding" evidence="6">
    <location>
        <begin position="30"/>
        <end position="88"/>
    </location>
</feature>
<dbReference type="PROSITE" id="PS50023">
    <property type="entry name" value="LIM_DOMAIN_2"/>
    <property type="match status" value="1"/>
</dbReference>
<dbReference type="Proteomes" id="UP001279410">
    <property type="component" value="Unassembled WGS sequence"/>
</dbReference>
<dbReference type="GO" id="GO:0034446">
    <property type="term" value="P:substrate adhesion-dependent cell spreading"/>
    <property type="evidence" value="ECO:0007669"/>
    <property type="project" value="TreeGrafter"/>
</dbReference>
<dbReference type="GO" id="GO:0046872">
    <property type="term" value="F:metal ion binding"/>
    <property type="evidence" value="ECO:0007669"/>
    <property type="project" value="UniProtKB-KW"/>
</dbReference>
<evidence type="ECO:0000256" key="2">
    <source>
        <dbReference type="ARBA" id="ARBA00022723"/>
    </source>
</evidence>
<dbReference type="Pfam" id="PF00412">
    <property type="entry name" value="LIM"/>
    <property type="match status" value="1"/>
</dbReference>
<gene>
    <name evidence="7" type="ORF">AKAME5_002187400</name>
</gene>
<evidence type="ECO:0000256" key="3">
    <source>
        <dbReference type="ARBA" id="ARBA00022833"/>
    </source>
</evidence>
<evidence type="ECO:0000313" key="7">
    <source>
        <dbReference type="EMBL" id="GLD70556.1"/>
    </source>
</evidence>
<sequence length="88" mass="9894">DCLKPFTDGCFMELDGRPLCSLHFHSRQGTLCGGCGEPITGRCISALDRKFHPEHFVCAFCLRQLSQGVFKEQKGKPYCSTCFNKLFV</sequence>
<name>A0AAD3NCQ9_LATJO</name>
<evidence type="ECO:0000259" key="6">
    <source>
        <dbReference type="PROSITE" id="PS50023"/>
    </source>
</evidence>
<dbReference type="AlphaFoldDB" id="A0AAD3NCQ9"/>
<dbReference type="GO" id="GO:0043542">
    <property type="term" value="P:endothelial cell migration"/>
    <property type="evidence" value="ECO:0007669"/>
    <property type="project" value="TreeGrafter"/>
</dbReference>
<evidence type="ECO:0000256" key="5">
    <source>
        <dbReference type="PROSITE-ProRule" id="PRU00125"/>
    </source>
</evidence>
<organism evidence="7 8">
    <name type="scientific">Lates japonicus</name>
    <name type="common">Japanese lates</name>
    <dbReference type="NCBI Taxonomy" id="270547"/>
    <lineage>
        <taxon>Eukaryota</taxon>
        <taxon>Metazoa</taxon>
        <taxon>Chordata</taxon>
        <taxon>Craniata</taxon>
        <taxon>Vertebrata</taxon>
        <taxon>Euteleostomi</taxon>
        <taxon>Actinopterygii</taxon>
        <taxon>Neopterygii</taxon>
        <taxon>Teleostei</taxon>
        <taxon>Neoteleostei</taxon>
        <taxon>Acanthomorphata</taxon>
        <taxon>Carangaria</taxon>
        <taxon>Carangaria incertae sedis</taxon>
        <taxon>Centropomidae</taxon>
        <taxon>Lates</taxon>
    </lineage>
</organism>
<feature type="non-terminal residue" evidence="7">
    <location>
        <position position="1"/>
    </location>
</feature>
<dbReference type="SMART" id="SM00132">
    <property type="entry name" value="LIM"/>
    <property type="match status" value="1"/>
</dbReference>
<dbReference type="PANTHER" id="PTHR24216">
    <property type="entry name" value="PAXILLIN-RELATED"/>
    <property type="match status" value="1"/>
</dbReference>